<evidence type="ECO:0000313" key="7">
    <source>
        <dbReference type="Proteomes" id="UP001501004"/>
    </source>
</evidence>
<feature type="signal peptide" evidence="4">
    <location>
        <begin position="1"/>
        <end position="29"/>
    </location>
</feature>
<evidence type="ECO:0000256" key="3">
    <source>
        <dbReference type="ARBA" id="ARBA00022729"/>
    </source>
</evidence>
<accession>A0ABP7FFA2</accession>
<feature type="chain" id="PRO_5047161722" evidence="4">
    <location>
        <begin position="30"/>
        <end position="532"/>
    </location>
</feature>
<dbReference type="Pfam" id="PF00496">
    <property type="entry name" value="SBP_bac_5"/>
    <property type="match status" value="1"/>
</dbReference>
<evidence type="ECO:0000256" key="2">
    <source>
        <dbReference type="ARBA" id="ARBA00022448"/>
    </source>
</evidence>
<dbReference type="Gene3D" id="3.40.190.10">
    <property type="entry name" value="Periplasmic binding protein-like II"/>
    <property type="match status" value="1"/>
</dbReference>
<evidence type="ECO:0000256" key="1">
    <source>
        <dbReference type="ARBA" id="ARBA00005695"/>
    </source>
</evidence>
<dbReference type="PIRSF" id="PIRSF002741">
    <property type="entry name" value="MppA"/>
    <property type="match status" value="1"/>
</dbReference>
<name>A0ABP7FFA2_9MICO</name>
<comment type="caution">
    <text evidence="6">The sequence shown here is derived from an EMBL/GenBank/DDBJ whole genome shotgun (WGS) entry which is preliminary data.</text>
</comment>
<keyword evidence="3 4" id="KW-0732">Signal</keyword>
<dbReference type="PROSITE" id="PS51257">
    <property type="entry name" value="PROKAR_LIPOPROTEIN"/>
    <property type="match status" value="1"/>
</dbReference>
<dbReference type="InterPro" id="IPR000914">
    <property type="entry name" value="SBP_5_dom"/>
</dbReference>
<gene>
    <name evidence="6" type="ORF">GCM10022239_11990</name>
</gene>
<proteinExistence type="inferred from homology"/>
<evidence type="ECO:0000313" key="6">
    <source>
        <dbReference type="EMBL" id="GAA3737946.1"/>
    </source>
</evidence>
<dbReference type="CDD" id="cd08512">
    <property type="entry name" value="PBP2_NikA_DppA_OppA_like_7"/>
    <property type="match status" value="1"/>
</dbReference>
<dbReference type="SUPFAM" id="SSF53850">
    <property type="entry name" value="Periplasmic binding protein-like II"/>
    <property type="match status" value="1"/>
</dbReference>
<evidence type="ECO:0000256" key="4">
    <source>
        <dbReference type="SAM" id="SignalP"/>
    </source>
</evidence>
<dbReference type="PANTHER" id="PTHR30290">
    <property type="entry name" value="PERIPLASMIC BINDING COMPONENT OF ABC TRANSPORTER"/>
    <property type="match status" value="1"/>
</dbReference>
<comment type="similarity">
    <text evidence="1">Belongs to the bacterial solute-binding protein 5 family.</text>
</comment>
<keyword evidence="7" id="KW-1185">Reference proteome</keyword>
<dbReference type="InterPro" id="IPR030678">
    <property type="entry name" value="Peptide/Ni-bd"/>
</dbReference>
<dbReference type="Gene3D" id="3.10.105.10">
    <property type="entry name" value="Dipeptide-binding Protein, Domain 3"/>
    <property type="match status" value="1"/>
</dbReference>
<organism evidence="6 7">
    <name type="scientific">Leifsonella bigeumensis</name>
    <dbReference type="NCBI Taxonomy" id="433643"/>
    <lineage>
        <taxon>Bacteria</taxon>
        <taxon>Bacillati</taxon>
        <taxon>Actinomycetota</taxon>
        <taxon>Actinomycetes</taxon>
        <taxon>Micrococcales</taxon>
        <taxon>Microbacteriaceae</taxon>
        <taxon>Leifsonella</taxon>
    </lineage>
</organism>
<keyword evidence="2" id="KW-0813">Transport</keyword>
<dbReference type="EMBL" id="BAABAE010000003">
    <property type="protein sequence ID" value="GAA3737946.1"/>
    <property type="molecule type" value="Genomic_DNA"/>
</dbReference>
<reference evidence="7" key="1">
    <citation type="journal article" date="2019" name="Int. J. Syst. Evol. Microbiol.">
        <title>The Global Catalogue of Microorganisms (GCM) 10K type strain sequencing project: providing services to taxonomists for standard genome sequencing and annotation.</title>
        <authorList>
            <consortium name="The Broad Institute Genomics Platform"/>
            <consortium name="The Broad Institute Genome Sequencing Center for Infectious Disease"/>
            <person name="Wu L."/>
            <person name="Ma J."/>
        </authorList>
    </citation>
    <scope>NUCLEOTIDE SEQUENCE [LARGE SCALE GENOMIC DNA]</scope>
    <source>
        <strain evidence="7">JCM 16949</strain>
    </source>
</reference>
<dbReference type="PANTHER" id="PTHR30290:SF9">
    <property type="entry name" value="OLIGOPEPTIDE-BINDING PROTEIN APPA"/>
    <property type="match status" value="1"/>
</dbReference>
<evidence type="ECO:0000259" key="5">
    <source>
        <dbReference type="Pfam" id="PF00496"/>
    </source>
</evidence>
<dbReference type="Proteomes" id="UP001501004">
    <property type="component" value="Unassembled WGS sequence"/>
</dbReference>
<dbReference type="InterPro" id="IPR039424">
    <property type="entry name" value="SBP_5"/>
</dbReference>
<dbReference type="RefSeq" id="WP_344754749.1">
    <property type="nucleotide sequence ID" value="NZ_BAABAE010000003.1"/>
</dbReference>
<sequence>MEVTQLRRTPRLTVALVLASAVVLSGCTATNNGNEPGGTTVLKVAASAAVTTWNPVTSFSTEALYMGNVYETLIWRNPDGAAEEFTPGLAETWAASSDGLTWTFDIREGATFHDGEPVNAEAVKLSIEAAKAKGGASFIWAPLESIEATDEYTAVFHLSYAAPLDLIAASTYGSWIVSPKALAAADADENYFEEGKDAGSGPFTVDSYTPGSSVVLKRYDDYWNKDALPYYSIVDIAITPDAVTSQQMLTSGEVDLATNIPLANVKTVADSIGAEVRTSNSPFNFVALFNTTRPPLDDPMVRQALSYAVPYDDIIDVGAQGYGTQSRAAVPKGIFPYSDDVPVYTQDLDKARDLLAQAGHEGGGFDLVLTYASENSAEANFVPLIKDAFAQIGVDVEVRGELFNQQWENAKADPASAQDIFVLYYWPTYSDAGADNLWSLFHSSEAPFFNLSYWKNAQFDTMIDDAAVLSGSDRAAAQAKYIEAMNLLVDQAPAIFLYDTQAILVSPPDLNVGQFNENYPFTTFFAPITPAS</sequence>
<protein>
    <submittedName>
        <fullName evidence="6">ABC transporter substrate-binding protein</fullName>
    </submittedName>
</protein>
<feature type="domain" description="Solute-binding protein family 5" evidence="5">
    <location>
        <begin position="84"/>
        <end position="444"/>
    </location>
</feature>